<keyword evidence="1" id="KW-0812">Transmembrane</keyword>
<dbReference type="Gene3D" id="1.20.1640.10">
    <property type="entry name" value="Multidrug efflux transporter AcrB transmembrane domain"/>
    <property type="match status" value="2"/>
</dbReference>
<dbReference type="InterPro" id="IPR001036">
    <property type="entry name" value="Acrflvin-R"/>
</dbReference>
<feature type="transmembrane region" description="Helical" evidence="1">
    <location>
        <begin position="358"/>
        <end position="377"/>
    </location>
</feature>
<dbReference type="PANTHER" id="PTHR32063">
    <property type="match status" value="1"/>
</dbReference>
<feature type="transmembrane region" description="Helical" evidence="1">
    <location>
        <begin position="864"/>
        <end position="883"/>
    </location>
</feature>
<dbReference type="RefSeq" id="WP_074450176.1">
    <property type="nucleotide sequence ID" value="NZ_FMMM01000078.1"/>
</dbReference>
<dbReference type="Gene3D" id="3.30.2090.10">
    <property type="entry name" value="Multidrug efflux transporter AcrB TolC docking domain, DN and DC subdomains"/>
    <property type="match status" value="2"/>
</dbReference>
<reference evidence="2 3" key="1">
    <citation type="submission" date="2016-09" db="EMBL/GenBank/DDBJ databases">
        <authorList>
            <person name="Capua I."/>
            <person name="De Benedictis P."/>
            <person name="Joannis T."/>
            <person name="Lombin L.H."/>
            <person name="Cattoli G."/>
        </authorList>
    </citation>
    <scope>NUCLEOTIDE SEQUENCE [LARGE SCALE GENOMIC DNA]</scope>
    <source>
        <strain evidence="2 3">UB20</strain>
    </source>
</reference>
<feature type="transmembrane region" description="Helical" evidence="1">
    <location>
        <begin position="962"/>
        <end position="981"/>
    </location>
</feature>
<proteinExistence type="predicted"/>
<feature type="transmembrane region" description="Helical" evidence="1">
    <location>
        <begin position="462"/>
        <end position="488"/>
    </location>
</feature>
<dbReference type="AlphaFoldDB" id="A0A1D3UVM9"/>
<dbReference type="SUPFAM" id="SSF82693">
    <property type="entry name" value="Multidrug efflux transporter AcrB pore domain, PN1, PN2, PC1 and PC2 subdomains"/>
    <property type="match status" value="2"/>
</dbReference>
<evidence type="ECO:0000256" key="1">
    <source>
        <dbReference type="SAM" id="Phobius"/>
    </source>
</evidence>
<dbReference type="SUPFAM" id="SSF82866">
    <property type="entry name" value="Multidrug efflux transporter AcrB transmembrane domain"/>
    <property type="match status" value="2"/>
</dbReference>
<dbReference type="Pfam" id="PF00873">
    <property type="entry name" value="ACR_tran"/>
    <property type="match status" value="1"/>
</dbReference>
<feature type="transmembrane region" description="Helical" evidence="1">
    <location>
        <begin position="993"/>
        <end position="1024"/>
    </location>
</feature>
<dbReference type="Proteomes" id="UP000182057">
    <property type="component" value="Unassembled WGS sequence"/>
</dbReference>
<evidence type="ECO:0000313" key="2">
    <source>
        <dbReference type="EMBL" id="SCQ24073.1"/>
    </source>
</evidence>
<dbReference type="GO" id="GO:0005886">
    <property type="term" value="C:plasma membrane"/>
    <property type="evidence" value="ECO:0007669"/>
    <property type="project" value="TreeGrafter"/>
</dbReference>
<protein>
    <submittedName>
        <fullName evidence="2">Multidrug resistance protein MdtC</fullName>
    </submittedName>
</protein>
<evidence type="ECO:0000313" key="3">
    <source>
        <dbReference type="Proteomes" id="UP000182057"/>
    </source>
</evidence>
<dbReference type="PRINTS" id="PR00702">
    <property type="entry name" value="ACRIFLAVINRP"/>
</dbReference>
<feature type="transmembrane region" description="Helical" evidence="1">
    <location>
        <begin position="890"/>
        <end position="910"/>
    </location>
</feature>
<dbReference type="SUPFAM" id="SSF82714">
    <property type="entry name" value="Multidrug efflux transporter AcrB TolC docking domain, DN and DC subdomains"/>
    <property type="match status" value="2"/>
</dbReference>
<feature type="transmembrane region" description="Helical" evidence="1">
    <location>
        <begin position="529"/>
        <end position="548"/>
    </location>
</feature>
<dbReference type="PANTHER" id="PTHR32063:SF0">
    <property type="entry name" value="SWARMING MOTILITY PROTEIN SWRC"/>
    <property type="match status" value="1"/>
</dbReference>
<keyword evidence="1" id="KW-0472">Membrane</keyword>
<feature type="transmembrane region" description="Helical" evidence="1">
    <location>
        <begin position="12"/>
        <end position="30"/>
    </location>
</feature>
<dbReference type="GO" id="GO:0042910">
    <property type="term" value="F:xenobiotic transmembrane transporter activity"/>
    <property type="evidence" value="ECO:0007669"/>
    <property type="project" value="TreeGrafter"/>
</dbReference>
<dbReference type="Gene3D" id="3.30.70.1440">
    <property type="entry name" value="Multidrug efflux transporter AcrB pore domain"/>
    <property type="match status" value="1"/>
</dbReference>
<feature type="transmembrane region" description="Helical" evidence="1">
    <location>
        <begin position="332"/>
        <end position="351"/>
    </location>
</feature>
<dbReference type="InterPro" id="IPR027463">
    <property type="entry name" value="AcrB_DN_DC_subdom"/>
</dbReference>
<feature type="transmembrane region" description="Helical" evidence="1">
    <location>
        <begin position="383"/>
        <end position="408"/>
    </location>
</feature>
<dbReference type="OrthoDB" id="9758940at2"/>
<keyword evidence="1" id="KW-1133">Transmembrane helix</keyword>
<dbReference type="EMBL" id="FMMM01000078">
    <property type="protein sequence ID" value="SCQ24073.1"/>
    <property type="molecule type" value="Genomic_DNA"/>
</dbReference>
<dbReference type="Gene3D" id="3.30.70.1430">
    <property type="entry name" value="Multidrug efflux transporter AcrB pore domain"/>
    <property type="match status" value="2"/>
</dbReference>
<name>A0A1D3UVM9_TANFO</name>
<accession>A0A1D3UVM9</accession>
<gene>
    <name evidence="2" type="primary">mdtC_3</name>
    <name evidence="2" type="ORF">TFUB20_02276</name>
</gene>
<feature type="transmembrane region" description="Helical" evidence="1">
    <location>
        <begin position="916"/>
        <end position="941"/>
    </location>
</feature>
<dbReference type="Gene3D" id="3.30.70.1320">
    <property type="entry name" value="Multidrug efflux transporter AcrB pore domain like"/>
    <property type="match status" value="1"/>
</dbReference>
<sequence length="1043" mass="114947">MSLYEGAVKRPIMTFLCFIAIVIFGLFSLSRLPVDLYPDIETNTIMVMTAYPGASASDIENNVSRPLESVLNTIGNLKHITSRSSENMSLIQMQFEYGHDINELTNDVRDKLDLISSRLPDNAETPVIFKFSSDMIPILILSVQAEESQPALHKILDDGVSNPLARIPGVGTVSVAGAPKREIQVYCDPNKLEACHLTIETISAAIGAENRNIPGGNFDIGNETYALRVEGEFKDARQMENMVVGSRNGANVYLRDVARVIDTVEERAQESFANDKRGGMIVVQKQAGANTVDIARKILKRLPELQKNLPSDVKLGIIWDSSENILQTIRSLTETVLFALLFVVLVIFLFLGRWRATLIISVAIPFSLIASFIYLAITGNSINIISLSSLSIAIGMVVDDAIVVLENVTTHIERGSAPNQAAVHGTNEVAISVVASTLTMIAVFFPLTMITGMTGVLFKQLGWMMCTIMVVSTVAALTLTPMLCSRLLRLQKKPSKRFRTLYRPIRQVLDKLDVQYARMLGWAVRHRKTMVLLCVAFFALSMIFAGQIHSEFLPMQDNGYITTSFELPVGTRKEVARELGAKLSEEWRKKYPEIQVCSYSVGQADSDNMFASMRDNGSHILSFSFSLSNAEDRERSMVEIADGMREDLKAYPEFTKISIVPGGQKGSMGGQSTADFEIYGYDLATTDRIAAELKEKLLKVNGVSEVNISRGDYLPEYQVDFDREKLAMHGLNLSTAGTILRNRIYGSIASRYREDGDESDIVVRYAPEFRTNLDDIENILLYNNQGHAVRVRDVGTVVERFAPPAIERKDRERIVTVSAIPSGAALGTVVAEGKKIINGMEIPPNIKVQAAGTFEDQAEAFTDLGILAVIIILLVFIVMAAQFESLTYPFIIMFSVPFAVSGVLMALFLTRTTLSVMSLLGAIMLIGIVVKNGIVLIDYIILCRERGLSVITSVITSGKSRLRPVLMTTMTTILGMMPMAIGSGQGSEMWRPMGVAVIGGLTVSTLLTLLLVPVLYCSFAGVGIKRQRRKLRKSRESDACYQE</sequence>
<feature type="transmembrane region" description="Helical" evidence="1">
    <location>
        <begin position="429"/>
        <end position="450"/>
    </location>
</feature>
<organism evidence="2 3">
    <name type="scientific">Tannerella forsythia</name>
    <name type="common">Bacteroides forsythus</name>
    <dbReference type="NCBI Taxonomy" id="28112"/>
    <lineage>
        <taxon>Bacteria</taxon>
        <taxon>Pseudomonadati</taxon>
        <taxon>Bacteroidota</taxon>
        <taxon>Bacteroidia</taxon>
        <taxon>Bacteroidales</taxon>
        <taxon>Tannerellaceae</taxon>
        <taxon>Tannerella</taxon>
    </lineage>
</organism>